<evidence type="ECO:0000259" key="1">
    <source>
        <dbReference type="PROSITE" id="PS50878"/>
    </source>
</evidence>
<dbReference type="PANTHER" id="PTHR19446">
    <property type="entry name" value="REVERSE TRANSCRIPTASES"/>
    <property type="match status" value="1"/>
</dbReference>
<dbReference type="EMBL" id="BEXD01001765">
    <property type="protein sequence ID" value="GBB95650.1"/>
    <property type="molecule type" value="Genomic_DNA"/>
</dbReference>
<accession>A0A2Z6R077</accession>
<dbReference type="InterPro" id="IPR000477">
    <property type="entry name" value="RT_dom"/>
</dbReference>
<feature type="domain" description="Reverse transcriptase" evidence="1">
    <location>
        <begin position="24"/>
        <end position="273"/>
    </location>
</feature>
<evidence type="ECO:0000313" key="3">
    <source>
        <dbReference type="Proteomes" id="UP000247702"/>
    </source>
</evidence>
<reference evidence="2 3" key="1">
    <citation type="submission" date="2017-11" db="EMBL/GenBank/DDBJ databases">
        <title>The genome of Rhizophagus clarus HR1 reveals common genetic basis of auxotrophy among arbuscular mycorrhizal fungi.</title>
        <authorList>
            <person name="Kobayashi Y."/>
        </authorList>
    </citation>
    <scope>NUCLEOTIDE SEQUENCE [LARGE SCALE GENOMIC DNA]</scope>
    <source>
        <strain evidence="2 3">HR1</strain>
    </source>
</reference>
<evidence type="ECO:0000313" key="2">
    <source>
        <dbReference type="EMBL" id="GBB95650.1"/>
    </source>
</evidence>
<keyword evidence="3" id="KW-1185">Reference proteome</keyword>
<dbReference type="STRING" id="94130.A0A2Z6R077"/>
<organism evidence="2 3">
    <name type="scientific">Rhizophagus clarus</name>
    <dbReference type="NCBI Taxonomy" id="94130"/>
    <lineage>
        <taxon>Eukaryota</taxon>
        <taxon>Fungi</taxon>
        <taxon>Fungi incertae sedis</taxon>
        <taxon>Mucoromycota</taxon>
        <taxon>Glomeromycotina</taxon>
        <taxon>Glomeromycetes</taxon>
        <taxon>Glomerales</taxon>
        <taxon>Glomeraceae</taxon>
        <taxon>Rhizophagus</taxon>
    </lineage>
</organism>
<comment type="caution">
    <text evidence="2">The sequence shown here is derived from an EMBL/GenBank/DDBJ whole genome shotgun (WGS) entry which is preliminary data.</text>
</comment>
<gene>
    <name evidence="2" type="ORF">RclHR1_25870007</name>
</gene>
<dbReference type="AlphaFoldDB" id="A0A2Z6R077"/>
<dbReference type="PROSITE" id="PS50878">
    <property type="entry name" value="RT_POL"/>
    <property type="match status" value="1"/>
</dbReference>
<proteinExistence type="predicted"/>
<dbReference type="Proteomes" id="UP000247702">
    <property type="component" value="Unassembled WGS sequence"/>
</dbReference>
<dbReference type="Pfam" id="PF00078">
    <property type="entry name" value="RVT_1"/>
    <property type="match status" value="1"/>
</dbReference>
<name>A0A2Z6R077_9GLOM</name>
<sequence length="273" mass="31119">MITYEMLKHLGPTANTLLLILICKCFSSTNIPDLWRQAMVLPIPKLHDWRYQLKNTCLITLLEVIQKLFVKLFYNRLSSVLITHNVLTGGNFAGLPGGTCRDPIITLESIIHDANQNNSPFWILSQDISKAFNSVNLTMLKFALERIRLPALSIMLILSFFMNRSNWVFTAHGDTPSYWVCIGIDQGEMISPLLWVIYIDPLLSVLKKEMLDRYILRSPTLLPNVTDDASNLAINNLVFMDDSTLVSSTKARLEYMLSITEEFYMLNNTSANH</sequence>
<protein>
    <recommendedName>
        <fullName evidence="1">Reverse transcriptase domain-containing protein</fullName>
    </recommendedName>
</protein>